<evidence type="ECO:0000256" key="1">
    <source>
        <dbReference type="ARBA" id="ARBA00022670"/>
    </source>
</evidence>
<dbReference type="InterPro" id="IPR001314">
    <property type="entry name" value="Peptidase_S1A"/>
</dbReference>
<proteinExistence type="predicted"/>
<dbReference type="EMBL" id="BMAO01031854">
    <property type="protein sequence ID" value="GFQ78097.1"/>
    <property type="molecule type" value="Genomic_DNA"/>
</dbReference>
<dbReference type="CDD" id="cd00190">
    <property type="entry name" value="Tryp_SPc"/>
    <property type="match status" value="1"/>
</dbReference>
<dbReference type="InterPro" id="IPR043504">
    <property type="entry name" value="Peptidase_S1_PA_chymotrypsin"/>
</dbReference>
<organism evidence="8 9">
    <name type="scientific">Trichonephila clavata</name>
    <name type="common">Joro spider</name>
    <name type="synonym">Nephila clavata</name>
    <dbReference type="NCBI Taxonomy" id="2740835"/>
    <lineage>
        <taxon>Eukaryota</taxon>
        <taxon>Metazoa</taxon>
        <taxon>Ecdysozoa</taxon>
        <taxon>Arthropoda</taxon>
        <taxon>Chelicerata</taxon>
        <taxon>Arachnida</taxon>
        <taxon>Araneae</taxon>
        <taxon>Araneomorphae</taxon>
        <taxon>Entelegynae</taxon>
        <taxon>Araneoidea</taxon>
        <taxon>Nephilidae</taxon>
        <taxon>Trichonephila</taxon>
    </lineage>
</organism>
<dbReference type="OrthoDB" id="6429298at2759"/>
<evidence type="ECO:0000256" key="4">
    <source>
        <dbReference type="ARBA" id="ARBA00023157"/>
    </source>
</evidence>
<dbReference type="SMART" id="SM00020">
    <property type="entry name" value="Tryp_SPc"/>
    <property type="match status" value="1"/>
</dbReference>
<dbReference type="SUPFAM" id="SSF50494">
    <property type="entry name" value="Trypsin-like serine proteases"/>
    <property type="match status" value="1"/>
</dbReference>
<keyword evidence="3 5" id="KW-0720">Serine protease</keyword>
<evidence type="ECO:0000313" key="9">
    <source>
        <dbReference type="Proteomes" id="UP000887116"/>
    </source>
</evidence>
<name>A0A8X6FER1_TRICU</name>
<evidence type="ECO:0000259" key="7">
    <source>
        <dbReference type="PROSITE" id="PS50240"/>
    </source>
</evidence>
<dbReference type="GO" id="GO:0004252">
    <property type="term" value="F:serine-type endopeptidase activity"/>
    <property type="evidence" value="ECO:0007669"/>
    <property type="project" value="InterPro"/>
</dbReference>
<keyword evidence="9" id="KW-1185">Reference proteome</keyword>
<feature type="compositionally biased region" description="Polar residues" evidence="6">
    <location>
        <begin position="1128"/>
        <end position="1148"/>
    </location>
</feature>
<accession>A0A8X6FER1</accession>
<dbReference type="Gene3D" id="2.40.10.10">
    <property type="entry name" value="Trypsin-like serine proteases"/>
    <property type="match status" value="1"/>
</dbReference>
<dbReference type="PROSITE" id="PS00134">
    <property type="entry name" value="TRYPSIN_HIS"/>
    <property type="match status" value="1"/>
</dbReference>
<feature type="region of interest" description="Disordered" evidence="6">
    <location>
        <begin position="1128"/>
        <end position="1153"/>
    </location>
</feature>
<dbReference type="InterPro" id="IPR001254">
    <property type="entry name" value="Trypsin_dom"/>
</dbReference>
<keyword evidence="1 5" id="KW-0645">Protease</keyword>
<evidence type="ECO:0000256" key="3">
    <source>
        <dbReference type="ARBA" id="ARBA00022825"/>
    </source>
</evidence>
<dbReference type="Pfam" id="PF00089">
    <property type="entry name" value="Trypsin"/>
    <property type="match status" value="1"/>
</dbReference>
<dbReference type="PANTHER" id="PTHR24253:SF145">
    <property type="entry name" value="SERINE PROTEASE FILZIG"/>
    <property type="match status" value="1"/>
</dbReference>
<dbReference type="InterPro" id="IPR009003">
    <property type="entry name" value="Peptidase_S1_PA"/>
</dbReference>
<dbReference type="Proteomes" id="UP000887116">
    <property type="component" value="Unassembled WGS sequence"/>
</dbReference>
<feature type="domain" description="Peptidase S1" evidence="7">
    <location>
        <begin position="1182"/>
        <end position="1424"/>
    </location>
</feature>
<keyword evidence="2 5" id="KW-0378">Hydrolase</keyword>
<dbReference type="GO" id="GO:0006508">
    <property type="term" value="P:proteolysis"/>
    <property type="evidence" value="ECO:0007669"/>
    <property type="project" value="UniProtKB-KW"/>
</dbReference>
<sequence>MDFVTHFSYSFLIYDDNLCGFKTSNNHWHHSFFYKLWMDLPASSTTQASTDREFQGYEQKIVSGFYRKRWNFSLDDAPTLNTTDTPVLSISDAHILNTSGAPILNSSDTPILNFETVNESTIDSYTVNTESNGNNRENNSSYNILNFSETSDTEPTTLTQPIVSEEIVVINKESIPDNYTESNNIKDFYGFLNPDNLFHKVHPTESRNQPTTFSNLEVNINKNIKINSTDYLNTDSYEGYLNKTAENELSESSITDSDLNHENFRYKSKNSTIKEVIEFDSYKSDLPGANLDHSDARIYSKSAGSSLDFSTKISLYPNSETENNTIKYEILNEESDLIKAINGTIFAENIHPTFVHKATIANAFETSTKNTNSEFENPDFTMPSDSLTYSISNNSPNPEEMDLTENIPTYEDIYDEKHFTDQEYSPKPSYVTMTNFNSDPSASFSELTSEEKKTTKVVLPTLPWLSNSILPESLQSVISQLTVPEKSSPAQWNLNYETEATPSIETNAFSTQDFLSDSGYKENLELKSSNNPGPLYYEEENYTSNEIKQIKNSPVPIPENFIEVSSSVSIQASNNTKVNDEEDKFLHTTNSSMENVSTNEFNSKLTTIPYTDSFTDSMSDENVYNEAFSQTTIDTTNVYEDEQMLVEETQNYILNTTIDNHITNEPFKPNTLSNSESQNKEIFVSLKNEHNTSPITFLYDTSNNLDSEEKHNGTLSTVPSLEKIYDDVQNFVPSVQSSIWDASFNVTEFTNTLSEQTISGSSSTIIPIINNHTGKNLSEVNISYKVRDSNESHVNISIFQPTEDEAIRNITILPTVNSTIESNSDLYDKSTLMNTLSPVLQITEENNQSHPSIHSTSKPFASPFYNESEDSSQNILHGTTFSFIDINSTNLFTPISIKNKTSPFLTSVEAGTTNAELYSFDSNQQNVLNTDFEINKEELDEDSDDPSDLIFNEENNLIGYENYSKGNTEDSLHSETNNESTNVQLLEITTEGFSFTVTDMPTMSMISNTDIPLKTTQEEKEFSESITESTTDSYSTLSDKNSFSTTGLVKPEEISASSTLTTISTSDTVSYSFSINSFETNLMTSDNELFLNTSHENSSNISVEDSSVSTNEVLMLTTENISSTALTSQDGKTVTTENSIGTSTQALTTPDPPTTIASKTNIDVWNYKKDCGVRLMQAVGRIVGGKNTYFGKWPWQALVKEATWLGLFVKNKCGGVLITSKYVLTAAHCQPGFLASLLVVLGTHDLVETFDSKASVIRNVKRMVVHRHYNAQTFENDLALLEMESSVEFLPYVVPICLPHRNEDFTGNMAFVTGWGKLTHGGDVPNILQEVQVPIVSNGDCQRMFYHAGHDKTIRSNFVCAGYSNGGQDSCEGDSGGPLMVQREDKRWVLVGTVSHGIGCADPNLPGVYMRMSSYRPWIDSIIYK</sequence>
<gene>
    <name evidence="8" type="primary">flz</name>
    <name evidence="8" type="ORF">TNCT_39841</name>
</gene>
<reference evidence="8" key="1">
    <citation type="submission" date="2020-07" db="EMBL/GenBank/DDBJ databases">
        <title>Multicomponent nature underlies the extraordinary mechanical properties of spider dragline silk.</title>
        <authorList>
            <person name="Kono N."/>
            <person name="Nakamura H."/>
            <person name="Mori M."/>
            <person name="Yoshida Y."/>
            <person name="Ohtoshi R."/>
            <person name="Malay A.D."/>
            <person name="Moran D.A.P."/>
            <person name="Tomita M."/>
            <person name="Numata K."/>
            <person name="Arakawa K."/>
        </authorList>
    </citation>
    <scope>NUCLEOTIDE SEQUENCE</scope>
</reference>
<evidence type="ECO:0000256" key="2">
    <source>
        <dbReference type="ARBA" id="ARBA00022801"/>
    </source>
</evidence>
<dbReference type="PROSITE" id="PS00135">
    <property type="entry name" value="TRYPSIN_SER"/>
    <property type="match status" value="1"/>
</dbReference>
<dbReference type="FunFam" id="2.40.10.10:FF:000006">
    <property type="entry name" value="Serine proteinase stubble"/>
    <property type="match status" value="1"/>
</dbReference>
<evidence type="ECO:0000256" key="5">
    <source>
        <dbReference type="RuleBase" id="RU363034"/>
    </source>
</evidence>
<dbReference type="PROSITE" id="PS50240">
    <property type="entry name" value="TRYPSIN_DOM"/>
    <property type="match status" value="1"/>
</dbReference>
<dbReference type="PANTHER" id="PTHR24253">
    <property type="entry name" value="TRANSMEMBRANE PROTEASE SERINE"/>
    <property type="match status" value="1"/>
</dbReference>
<keyword evidence="4" id="KW-1015">Disulfide bond</keyword>
<comment type="caution">
    <text evidence="8">The sequence shown here is derived from an EMBL/GenBank/DDBJ whole genome shotgun (WGS) entry which is preliminary data.</text>
</comment>
<dbReference type="PRINTS" id="PR00722">
    <property type="entry name" value="CHYMOTRYPSIN"/>
</dbReference>
<protein>
    <submittedName>
        <fullName evidence="8">Serine protease filzig</fullName>
    </submittedName>
</protein>
<dbReference type="InterPro" id="IPR018114">
    <property type="entry name" value="TRYPSIN_HIS"/>
</dbReference>
<evidence type="ECO:0000256" key="6">
    <source>
        <dbReference type="SAM" id="MobiDB-lite"/>
    </source>
</evidence>
<dbReference type="InterPro" id="IPR033116">
    <property type="entry name" value="TRYPSIN_SER"/>
</dbReference>
<evidence type="ECO:0000313" key="8">
    <source>
        <dbReference type="EMBL" id="GFQ78097.1"/>
    </source>
</evidence>